<evidence type="ECO:0000259" key="2">
    <source>
        <dbReference type="PROSITE" id="PS51371"/>
    </source>
</evidence>
<proteinExistence type="predicted"/>
<accession>A0A6V8PMT3</accession>
<evidence type="ECO:0000313" key="4">
    <source>
        <dbReference type="Proteomes" id="UP000568877"/>
    </source>
</evidence>
<evidence type="ECO:0000256" key="1">
    <source>
        <dbReference type="PROSITE-ProRule" id="PRU00703"/>
    </source>
</evidence>
<comment type="caution">
    <text evidence="3">The sequence shown here is derived from an EMBL/GenBank/DDBJ whole genome shotgun (WGS) entry which is preliminary data.</text>
</comment>
<dbReference type="AlphaFoldDB" id="A0A6V8PMT3"/>
<feature type="domain" description="CBS" evidence="2">
    <location>
        <begin position="16"/>
        <end position="72"/>
    </location>
</feature>
<organism evidence="3 4">
    <name type="scientific">Candidatus Hakubella thermalkaliphila</name>
    <dbReference type="NCBI Taxonomy" id="2754717"/>
    <lineage>
        <taxon>Bacteria</taxon>
        <taxon>Bacillati</taxon>
        <taxon>Actinomycetota</taxon>
        <taxon>Actinomycetota incertae sedis</taxon>
        <taxon>Candidatus Hakubellales</taxon>
        <taxon>Candidatus Hakubellaceae</taxon>
        <taxon>Candidatus Hakubella</taxon>
    </lineage>
</organism>
<protein>
    <recommendedName>
        <fullName evidence="2">CBS domain-containing protein</fullName>
    </recommendedName>
</protein>
<sequence>MNKSSIKQNSKAEGRMTTNIPVVQTGTSIQLVEELLARDTLDFASIDYIYIVDENRVFLGAVTIQEEFKVKD</sequence>
<dbReference type="Gene3D" id="3.10.580.10">
    <property type="entry name" value="CBS-domain"/>
    <property type="match status" value="1"/>
</dbReference>
<name>A0A6V8PMT3_9ACTN</name>
<feature type="non-terminal residue" evidence="3">
    <location>
        <position position="72"/>
    </location>
</feature>
<dbReference type="Proteomes" id="UP000568877">
    <property type="component" value="Unassembled WGS sequence"/>
</dbReference>
<dbReference type="PROSITE" id="PS51371">
    <property type="entry name" value="CBS"/>
    <property type="match status" value="1"/>
</dbReference>
<dbReference type="InterPro" id="IPR046342">
    <property type="entry name" value="CBS_dom_sf"/>
</dbReference>
<evidence type="ECO:0000313" key="3">
    <source>
        <dbReference type="EMBL" id="GFP33074.1"/>
    </source>
</evidence>
<dbReference type="EMBL" id="BLSA01000261">
    <property type="protein sequence ID" value="GFP33074.1"/>
    <property type="molecule type" value="Genomic_DNA"/>
</dbReference>
<dbReference type="SUPFAM" id="SSF54631">
    <property type="entry name" value="CBS-domain pair"/>
    <property type="match status" value="1"/>
</dbReference>
<reference evidence="3 4" key="1">
    <citation type="journal article" date="2020" name="Front. Microbiol.">
        <title>Single-cell genomics of novel Actinobacteria with the Wood-Ljungdahl pathway discovered in a serpentinizing system.</title>
        <authorList>
            <person name="Merino N."/>
            <person name="Kawai M."/>
            <person name="Boyd E.S."/>
            <person name="Colman D.R."/>
            <person name="McGlynn S.E."/>
            <person name="Nealson K.H."/>
            <person name="Kurokawa K."/>
            <person name="Hongoh Y."/>
        </authorList>
    </citation>
    <scope>NUCLEOTIDE SEQUENCE [LARGE SCALE GENOMIC DNA]</scope>
    <source>
        <strain evidence="3 4">S42</strain>
    </source>
</reference>
<keyword evidence="1" id="KW-0129">CBS domain</keyword>
<gene>
    <name evidence="3" type="ORF">HKBW3S42_01390</name>
</gene>
<dbReference type="InterPro" id="IPR000644">
    <property type="entry name" value="CBS_dom"/>
</dbReference>